<gene>
    <name evidence="1" type="ORF">LTS18_011036</name>
</gene>
<evidence type="ECO:0000313" key="2">
    <source>
        <dbReference type="Proteomes" id="UP001186974"/>
    </source>
</evidence>
<proteinExistence type="predicted"/>
<dbReference type="Proteomes" id="UP001186974">
    <property type="component" value="Unassembled WGS sequence"/>
</dbReference>
<organism evidence="1 2">
    <name type="scientific">Coniosporium uncinatum</name>
    <dbReference type="NCBI Taxonomy" id="93489"/>
    <lineage>
        <taxon>Eukaryota</taxon>
        <taxon>Fungi</taxon>
        <taxon>Dikarya</taxon>
        <taxon>Ascomycota</taxon>
        <taxon>Pezizomycotina</taxon>
        <taxon>Dothideomycetes</taxon>
        <taxon>Dothideomycetes incertae sedis</taxon>
        <taxon>Coniosporium</taxon>
    </lineage>
</organism>
<feature type="non-terminal residue" evidence="1">
    <location>
        <position position="1"/>
    </location>
</feature>
<accession>A0ACC3DKS6</accession>
<feature type="non-terminal residue" evidence="1">
    <location>
        <position position="497"/>
    </location>
</feature>
<dbReference type="EMBL" id="JAWDJW010003144">
    <property type="protein sequence ID" value="KAK3077167.1"/>
    <property type="molecule type" value="Genomic_DNA"/>
</dbReference>
<keyword evidence="2" id="KW-1185">Reference proteome</keyword>
<name>A0ACC3DKS6_9PEZI</name>
<sequence>HSTIKAVLAEYNWSYTESRPTLLDLASKSWRFSLTNFVFRRKTLSPEEHPLIYWSSSANRTRPPKPKLRHTPNAQLNKELWNTVIMPLREKRKAELEASDRRVAEQINEAQAEEASELYDCECCFTAQTMEQMSSCDDKCHFICYRCIRHAISEALYGQGWARNIDVQRATVRCLAPNLEGEECSGCIEPYFTRTALLQEKDGEQTFRKLEERAATEALIKSQLPLIRCPLCPYAEVDDLRLHFHPRVTLKSTPLIGFLSLLFLQISYFFPIQLAVQLLALFSFLFASVNYLRPMPANLFAPFTASFLRIARQRRGLRFTCASPYCSQSSCLNCKRPWPANSIHSCYDSEKMALRTAVEAAMAEAVKRTCPQCNTSFVKSAGCNKLTCVCGYNMCYVCRQKIGDEGYAHFCQHFRVKPGAVCTECDKCDLYRTEDEDAVIRRAKERAEKQWREKEGEIGEGFDWEVKAGPGCAWSTRLRERSFWEGALDKVVVAFVA</sequence>
<comment type="caution">
    <text evidence="1">The sequence shown here is derived from an EMBL/GenBank/DDBJ whole genome shotgun (WGS) entry which is preliminary data.</text>
</comment>
<protein>
    <submittedName>
        <fullName evidence="1">Uncharacterized protein</fullName>
    </submittedName>
</protein>
<evidence type="ECO:0000313" key="1">
    <source>
        <dbReference type="EMBL" id="KAK3077167.1"/>
    </source>
</evidence>
<reference evidence="1" key="1">
    <citation type="submission" date="2024-09" db="EMBL/GenBank/DDBJ databases">
        <title>Black Yeasts Isolated from many extreme environments.</title>
        <authorList>
            <person name="Coleine C."/>
            <person name="Stajich J.E."/>
            <person name="Selbmann L."/>
        </authorList>
    </citation>
    <scope>NUCLEOTIDE SEQUENCE</scope>
    <source>
        <strain evidence="1">CCFEE 5737</strain>
    </source>
</reference>